<dbReference type="GO" id="GO:0046872">
    <property type="term" value="F:metal ion binding"/>
    <property type="evidence" value="ECO:0007669"/>
    <property type="project" value="UniProtKB-KW"/>
</dbReference>
<dbReference type="AlphaFoldDB" id="A0A5B8UYS3"/>
<dbReference type="InterPro" id="IPR036663">
    <property type="entry name" value="Fumarylacetoacetase_C_sf"/>
</dbReference>
<sequence length="282" mass="31652">MKVYKITGGIILQHESKSYLLNDEWDDLINRDNLYQYLTEKAAGVKYISVENAAELIAGTLLPPISRQEVWAAGVTYLRSREARMEESADSGAADLYDKVYEAERPELFFKSLPHRVAGHNQQVYIRRDSSWNVPEPELTLFINSKGSIEGYTAGNDMSSRSIEGENALYLPQAKIYERSAALGPCLYVPEEPIPPDTTIKMSIYRNDQQVYSDETSVSRMKRSLPELAHYLFLECDFAHGCYLMTGTCLVPPNDFTLQPGDVVSIGITGIGELTNTVSYKP</sequence>
<evidence type="ECO:0000256" key="2">
    <source>
        <dbReference type="ARBA" id="ARBA00022723"/>
    </source>
</evidence>
<keyword evidence="5" id="KW-1185">Reference proteome</keyword>
<dbReference type="Pfam" id="PF01557">
    <property type="entry name" value="FAA_hydrolase"/>
    <property type="match status" value="1"/>
</dbReference>
<evidence type="ECO:0000313" key="5">
    <source>
        <dbReference type="Proteomes" id="UP000321479"/>
    </source>
</evidence>
<dbReference type="GO" id="GO:0016853">
    <property type="term" value="F:isomerase activity"/>
    <property type="evidence" value="ECO:0007669"/>
    <property type="project" value="UniProtKB-KW"/>
</dbReference>
<protein>
    <submittedName>
        <fullName evidence="4">2-hydroxyhepta-2,4-diene-1,7-dioate isomerase</fullName>
    </submittedName>
</protein>
<dbReference type="EMBL" id="CP042436">
    <property type="protein sequence ID" value="QEC63885.1"/>
    <property type="molecule type" value="Genomic_DNA"/>
</dbReference>
<accession>A0A5B8UYS3</accession>
<dbReference type="OrthoDB" id="9779415at2"/>
<dbReference type="SUPFAM" id="SSF56529">
    <property type="entry name" value="FAH"/>
    <property type="match status" value="1"/>
</dbReference>
<feature type="domain" description="Fumarylacetoacetase-like C-terminal" evidence="3">
    <location>
        <begin position="103"/>
        <end position="278"/>
    </location>
</feature>
<keyword evidence="4" id="KW-0413">Isomerase</keyword>
<evidence type="ECO:0000256" key="1">
    <source>
        <dbReference type="ARBA" id="ARBA00010211"/>
    </source>
</evidence>
<dbReference type="InterPro" id="IPR011234">
    <property type="entry name" value="Fumarylacetoacetase-like_C"/>
</dbReference>
<keyword evidence="2" id="KW-0479">Metal-binding</keyword>
<proteinExistence type="inferred from homology"/>
<dbReference type="GO" id="GO:0044281">
    <property type="term" value="P:small molecule metabolic process"/>
    <property type="evidence" value="ECO:0007669"/>
    <property type="project" value="UniProtKB-ARBA"/>
</dbReference>
<dbReference type="PANTHER" id="PTHR42796:SF7">
    <property type="entry name" value="2-DEHYDRO-3-DEOXY-D-ARABINONATE DEHYDRATASE"/>
    <property type="match status" value="1"/>
</dbReference>
<evidence type="ECO:0000259" key="3">
    <source>
        <dbReference type="Pfam" id="PF01557"/>
    </source>
</evidence>
<gene>
    <name evidence="4" type="ORF">FRZ54_15315</name>
</gene>
<evidence type="ECO:0000313" key="4">
    <source>
        <dbReference type="EMBL" id="QEC63885.1"/>
    </source>
</evidence>
<dbReference type="RefSeq" id="WP_147032458.1">
    <property type="nucleotide sequence ID" value="NZ_CP042436.1"/>
</dbReference>
<name>A0A5B8UYS3_9SPHI</name>
<dbReference type="Gene3D" id="3.90.850.10">
    <property type="entry name" value="Fumarylacetoacetase-like, C-terminal domain"/>
    <property type="match status" value="1"/>
</dbReference>
<dbReference type="KEGG" id="mgin:FRZ54_15315"/>
<dbReference type="PANTHER" id="PTHR42796">
    <property type="entry name" value="FUMARYLACETOACETATE HYDROLASE DOMAIN-CONTAINING PROTEIN 2A-RELATED"/>
    <property type="match status" value="1"/>
</dbReference>
<dbReference type="InterPro" id="IPR051121">
    <property type="entry name" value="FAH"/>
</dbReference>
<dbReference type="Proteomes" id="UP000321479">
    <property type="component" value="Chromosome"/>
</dbReference>
<comment type="similarity">
    <text evidence="1">Belongs to the FAH family.</text>
</comment>
<reference evidence="4 5" key="1">
    <citation type="journal article" date="2017" name="Curr. Microbiol.">
        <title>Mucilaginibacter ginsenosidivorans sp. nov., Isolated from Soil of Ginseng Field.</title>
        <authorList>
            <person name="Kim M.M."/>
            <person name="Siddiqi M.Z."/>
            <person name="Im W.T."/>
        </authorList>
    </citation>
    <scope>NUCLEOTIDE SEQUENCE [LARGE SCALE GENOMIC DNA]</scope>
    <source>
        <strain evidence="4 5">Gsoil 3017</strain>
    </source>
</reference>
<organism evidence="4 5">
    <name type="scientific">Mucilaginibacter ginsenosidivorans</name>
    <dbReference type="NCBI Taxonomy" id="398053"/>
    <lineage>
        <taxon>Bacteria</taxon>
        <taxon>Pseudomonadati</taxon>
        <taxon>Bacteroidota</taxon>
        <taxon>Sphingobacteriia</taxon>
        <taxon>Sphingobacteriales</taxon>
        <taxon>Sphingobacteriaceae</taxon>
        <taxon>Mucilaginibacter</taxon>
    </lineage>
</organism>